<sequence length="252" mass="27631">MSSPSHQQPPSLHLHTYFRSSCSARLRLALHLKHLPFTTTAIHLLRNEQSAPTYTALNPSASVPTLTHTVATTTTSSPTSTDKPAPTTVTIPQSIPALEYLDEAFPHTRALYPPPTQPAQRALVRTLVSVIACDVQPLTNARTMKAVNAVGGEGQAWAREWTVRGLDAFERILEGVGGGEEREGKAVCVPDVGLSAADVCLVPAVWAAQRWGCDLERWPRIMAVVRYMEGLPEVKAAHWRRQDDTPEEFREG</sequence>
<protein>
    <submittedName>
        <fullName evidence="4">Maleylacetoacetate isomerase maia</fullName>
    </submittedName>
</protein>
<feature type="domain" description="GST C-terminal" evidence="3">
    <location>
        <begin position="117"/>
        <end position="247"/>
    </location>
</feature>
<dbReference type="SUPFAM" id="SSF47616">
    <property type="entry name" value="GST C-terminal domain-like"/>
    <property type="match status" value="1"/>
</dbReference>
<keyword evidence="4" id="KW-0413">Isomerase</keyword>
<dbReference type="SUPFAM" id="SSF52833">
    <property type="entry name" value="Thioredoxin-like"/>
    <property type="match status" value="1"/>
</dbReference>
<evidence type="ECO:0000259" key="2">
    <source>
        <dbReference type="PROSITE" id="PS50404"/>
    </source>
</evidence>
<organism evidence="4 5">
    <name type="scientific">Macrophomina phaseolina</name>
    <dbReference type="NCBI Taxonomy" id="35725"/>
    <lineage>
        <taxon>Eukaryota</taxon>
        <taxon>Fungi</taxon>
        <taxon>Dikarya</taxon>
        <taxon>Ascomycota</taxon>
        <taxon>Pezizomycotina</taxon>
        <taxon>Dothideomycetes</taxon>
        <taxon>Dothideomycetes incertae sedis</taxon>
        <taxon>Botryosphaeriales</taxon>
        <taxon>Botryosphaeriaceae</taxon>
        <taxon>Macrophomina</taxon>
    </lineage>
</organism>
<dbReference type="PROSITE" id="PS50404">
    <property type="entry name" value="GST_NTER"/>
    <property type="match status" value="1"/>
</dbReference>
<dbReference type="Pfam" id="PF13409">
    <property type="entry name" value="GST_N_2"/>
    <property type="match status" value="1"/>
</dbReference>
<keyword evidence="5" id="KW-1185">Reference proteome</keyword>
<reference evidence="4 5" key="1">
    <citation type="journal article" date="2021" name="Nat. Commun.">
        <title>Genetic determinants of endophytism in the Arabidopsis root mycobiome.</title>
        <authorList>
            <person name="Mesny F."/>
            <person name="Miyauchi S."/>
            <person name="Thiergart T."/>
            <person name="Pickel B."/>
            <person name="Atanasova L."/>
            <person name="Karlsson M."/>
            <person name="Huettel B."/>
            <person name="Barry K.W."/>
            <person name="Haridas S."/>
            <person name="Chen C."/>
            <person name="Bauer D."/>
            <person name="Andreopoulos W."/>
            <person name="Pangilinan J."/>
            <person name="LaButti K."/>
            <person name="Riley R."/>
            <person name="Lipzen A."/>
            <person name="Clum A."/>
            <person name="Drula E."/>
            <person name="Henrissat B."/>
            <person name="Kohler A."/>
            <person name="Grigoriev I.V."/>
            <person name="Martin F.M."/>
            <person name="Hacquard S."/>
        </authorList>
    </citation>
    <scope>NUCLEOTIDE SEQUENCE [LARGE SCALE GENOMIC DNA]</scope>
    <source>
        <strain evidence="4 5">MPI-SDFR-AT-0080</strain>
    </source>
</reference>
<evidence type="ECO:0000259" key="3">
    <source>
        <dbReference type="PROSITE" id="PS50405"/>
    </source>
</evidence>
<dbReference type="InterPro" id="IPR036249">
    <property type="entry name" value="Thioredoxin-like_sf"/>
</dbReference>
<dbReference type="InterPro" id="IPR004045">
    <property type="entry name" value="Glutathione_S-Trfase_N"/>
</dbReference>
<gene>
    <name evidence="4" type="ORF">B0J12DRAFT_47585</name>
</gene>
<dbReference type="EMBL" id="JAGTJR010000010">
    <property type="protein sequence ID" value="KAH7053191.1"/>
    <property type="molecule type" value="Genomic_DNA"/>
</dbReference>
<dbReference type="PANTHER" id="PTHR42673">
    <property type="entry name" value="MALEYLACETOACETATE ISOMERASE"/>
    <property type="match status" value="1"/>
</dbReference>
<evidence type="ECO:0000256" key="1">
    <source>
        <dbReference type="ARBA" id="ARBA00010007"/>
    </source>
</evidence>
<dbReference type="Gene3D" id="1.20.1050.10">
    <property type="match status" value="1"/>
</dbReference>
<comment type="caution">
    <text evidence="4">The sequence shown here is derived from an EMBL/GenBank/DDBJ whole genome shotgun (WGS) entry which is preliminary data.</text>
</comment>
<comment type="similarity">
    <text evidence="1">Belongs to the GST superfamily. Zeta family.</text>
</comment>
<proteinExistence type="inferred from homology"/>
<dbReference type="NCBIfam" id="TIGR01262">
    <property type="entry name" value="maiA"/>
    <property type="match status" value="1"/>
</dbReference>
<dbReference type="Proteomes" id="UP000774617">
    <property type="component" value="Unassembled WGS sequence"/>
</dbReference>
<dbReference type="InterPro" id="IPR036282">
    <property type="entry name" value="Glutathione-S-Trfase_C_sf"/>
</dbReference>
<dbReference type="PANTHER" id="PTHR42673:SF4">
    <property type="entry name" value="MALEYLACETOACETATE ISOMERASE"/>
    <property type="match status" value="1"/>
</dbReference>
<dbReference type="InterPro" id="IPR010987">
    <property type="entry name" value="Glutathione-S-Trfase_C-like"/>
</dbReference>
<dbReference type="PROSITE" id="PS50405">
    <property type="entry name" value="GST_CTER"/>
    <property type="match status" value="1"/>
</dbReference>
<dbReference type="InterPro" id="IPR005955">
    <property type="entry name" value="GST_Zeta"/>
</dbReference>
<accession>A0ABQ8GGP7</accession>
<dbReference type="Gene3D" id="3.40.30.10">
    <property type="entry name" value="Glutaredoxin"/>
    <property type="match status" value="1"/>
</dbReference>
<name>A0ABQ8GGP7_9PEZI</name>
<evidence type="ECO:0000313" key="5">
    <source>
        <dbReference type="Proteomes" id="UP000774617"/>
    </source>
</evidence>
<dbReference type="GO" id="GO:0016853">
    <property type="term" value="F:isomerase activity"/>
    <property type="evidence" value="ECO:0007669"/>
    <property type="project" value="UniProtKB-KW"/>
</dbReference>
<feature type="domain" description="GST N-terminal" evidence="2">
    <location>
        <begin position="10"/>
        <end position="109"/>
    </location>
</feature>
<evidence type="ECO:0000313" key="4">
    <source>
        <dbReference type="EMBL" id="KAH7053191.1"/>
    </source>
</evidence>